<dbReference type="AlphaFoldDB" id="A0AAD9X952"/>
<keyword evidence="2" id="KW-1185">Reference proteome</keyword>
<dbReference type="PANTHER" id="PTHR33710:SF77">
    <property type="entry name" value="DNASE I-LIKE SUPERFAMILY PROTEIN"/>
    <property type="match status" value="1"/>
</dbReference>
<accession>A0AAD9X952</accession>
<reference evidence="1" key="1">
    <citation type="journal article" date="2023" name="Plant J.">
        <title>Genome sequences and population genomics provide insights into the demographic history, inbreeding, and mutation load of two 'living fossil' tree species of Dipteronia.</title>
        <authorList>
            <person name="Feng Y."/>
            <person name="Comes H.P."/>
            <person name="Chen J."/>
            <person name="Zhu S."/>
            <person name="Lu R."/>
            <person name="Zhang X."/>
            <person name="Li P."/>
            <person name="Qiu J."/>
            <person name="Olsen K.M."/>
            <person name="Qiu Y."/>
        </authorList>
    </citation>
    <scope>NUCLEOTIDE SEQUENCE</scope>
    <source>
        <strain evidence="1">KIB01</strain>
    </source>
</reference>
<sequence length="490" mass="55784">MSDLPWICVWDFNEIICSEDKMGGSVRPQAQIDEFRLVLDDCGLQDMGFKRTQFTLCNKREGMDMVQELIDRSVCNFQWGMIFGGASLEHLELENDHGMTGLLEGLKGCADKLVEWNACNRRDLHVGIRKKHEELKRVSSIIKPDVWREVTLANRLRGVLDEVILESHSAFVLGHERYLGLPSFAGKNKSQLFLSVKERVWHKLSGWQNRLFSVGGKEILIKGREIIEASYRWRVGNGSSIRVYSDRWQPRPSTFQTVSPSWLGDAIVADLKLPSDLWNESLIRQYFLYEDATVILSISYSSHFSTNVVSWHYEKYGSFSVKNGYHLDVGRKLPSMHYGVALSFVRSEGLRSTEMELLLAIFWRVWSRRNGLVYEFTVIFKDEVVLWAEALLIDFRRVNAGGVGEVEKTSPIVNSWFPSGEGLSKVNTDAAVDGTHGMVRVGIIIRNNVSDILALSVQPFKISLIADMTEALAIFRGLIFTMEAGFFHAW</sequence>
<gene>
    <name evidence="1" type="ORF">Ddye_008045</name>
</gene>
<evidence type="ECO:0000313" key="1">
    <source>
        <dbReference type="EMBL" id="KAK2654993.1"/>
    </source>
</evidence>
<protein>
    <submittedName>
        <fullName evidence="1">Uncharacterized protein</fullName>
    </submittedName>
</protein>
<organism evidence="1 2">
    <name type="scientific">Dipteronia dyeriana</name>
    <dbReference type="NCBI Taxonomy" id="168575"/>
    <lineage>
        <taxon>Eukaryota</taxon>
        <taxon>Viridiplantae</taxon>
        <taxon>Streptophyta</taxon>
        <taxon>Embryophyta</taxon>
        <taxon>Tracheophyta</taxon>
        <taxon>Spermatophyta</taxon>
        <taxon>Magnoliopsida</taxon>
        <taxon>eudicotyledons</taxon>
        <taxon>Gunneridae</taxon>
        <taxon>Pentapetalae</taxon>
        <taxon>rosids</taxon>
        <taxon>malvids</taxon>
        <taxon>Sapindales</taxon>
        <taxon>Sapindaceae</taxon>
        <taxon>Hippocastanoideae</taxon>
        <taxon>Acereae</taxon>
        <taxon>Dipteronia</taxon>
    </lineage>
</organism>
<dbReference type="Proteomes" id="UP001280121">
    <property type="component" value="Unassembled WGS sequence"/>
</dbReference>
<dbReference type="EMBL" id="JANJYI010000003">
    <property type="protein sequence ID" value="KAK2654993.1"/>
    <property type="molecule type" value="Genomic_DNA"/>
</dbReference>
<evidence type="ECO:0000313" key="2">
    <source>
        <dbReference type="Proteomes" id="UP001280121"/>
    </source>
</evidence>
<dbReference type="PANTHER" id="PTHR33710">
    <property type="entry name" value="BNAC02G09200D PROTEIN"/>
    <property type="match status" value="1"/>
</dbReference>
<comment type="caution">
    <text evidence="1">The sequence shown here is derived from an EMBL/GenBank/DDBJ whole genome shotgun (WGS) entry which is preliminary data.</text>
</comment>
<proteinExistence type="predicted"/>
<name>A0AAD9X952_9ROSI</name>